<feature type="binding site" description="axial binding residue" evidence="5">
    <location>
        <position position="485"/>
    </location>
    <ligand>
        <name>heme</name>
        <dbReference type="ChEBI" id="CHEBI:30413"/>
    </ligand>
    <ligandPart>
        <name>Fe</name>
        <dbReference type="ChEBI" id="CHEBI:18248"/>
    </ligandPart>
</feature>
<dbReference type="Pfam" id="PF00067">
    <property type="entry name" value="p450"/>
    <property type="match status" value="1"/>
</dbReference>
<accession>A0A6G1J7T8</accession>
<evidence type="ECO:0000256" key="1">
    <source>
        <dbReference type="ARBA" id="ARBA00001971"/>
    </source>
</evidence>
<dbReference type="EMBL" id="MU005577">
    <property type="protein sequence ID" value="KAF2686295.1"/>
    <property type="molecule type" value="Genomic_DNA"/>
</dbReference>
<gene>
    <name evidence="8" type="ORF">K458DRAFT_298603</name>
</gene>
<reference evidence="8" key="1">
    <citation type="journal article" date="2020" name="Stud. Mycol.">
        <title>101 Dothideomycetes genomes: a test case for predicting lifestyles and emergence of pathogens.</title>
        <authorList>
            <person name="Haridas S."/>
            <person name="Albert R."/>
            <person name="Binder M."/>
            <person name="Bloem J."/>
            <person name="Labutti K."/>
            <person name="Salamov A."/>
            <person name="Andreopoulos B."/>
            <person name="Baker S."/>
            <person name="Barry K."/>
            <person name="Bills G."/>
            <person name="Bluhm B."/>
            <person name="Cannon C."/>
            <person name="Castanera R."/>
            <person name="Culley D."/>
            <person name="Daum C."/>
            <person name="Ezra D."/>
            <person name="Gonzalez J."/>
            <person name="Henrissat B."/>
            <person name="Kuo A."/>
            <person name="Liang C."/>
            <person name="Lipzen A."/>
            <person name="Lutzoni F."/>
            <person name="Magnuson J."/>
            <person name="Mondo S."/>
            <person name="Nolan M."/>
            <person name="Ohm R."/>
            <person name="Pangilinan J."/>
            <person name="Park H.-J."/>
            <person name="Ramirez L."/>
            <person name="Alfaro M."/>
            <person name="Sun H."/>
            <person name="Tritt A."/>
            <person name="Yoshinaga Y."/>
            <person name="Zwiers L.-H."/>
            <person name="Turgeon B."/>
            <person name="Goodwin S."/>
            <person name="Spatafora J."/>
            <person name="Crous P."/>
            <person name="Grigoriev I."/>
        </authorList>
    </citation>
    <scope>NUCLEOTIDE SEQUENCE</scope>
    <source>
        <strain evidence="8">CBS 122367</strain>
    </source>
</reference>
<dbReference type="InterPro" id="IPR002403">
    <property type="entry name" value="Cyt_P450_E_grp-IV"/>
</dbReference>
<dbReference type="InterPro" id="IPR001128">
    <property type="entry name" value="Cyt_P450"/>
</dbReference>
<dbReference type="GO" id="GO:0004497">
    <property type="term" value="F:monooxygenase activity"/>
    <property type="evidence" value="ECO:0007669"/>
    <property type="project" value="UniProtKB-KW"/>
</dbReference>
<dbReference type="GO" id="GO:0020037">
    <property type="term" value="F:heme binding"/>
    <property type="evidence" value="ECO:0007669"/>
    <property type="project" value="InterPro"/>
</dbReference>
<keyword evidence="7" id="KW-0812">Transmembrane</keyword>
<dbReference type="OrthoDB" id="1470350at2759"/>
<keyword evidence="4 5" id="KW-0408">Iron</keyword>
<dbReference type="Proteomes" id="UP000799291">
    <property type="component" value="Unassembled WGS sequence"/>
</dbReference>
<dbReference type="SUPFAM" id="SSF48264">
    <property type="entry name" value="Cytochrome P450"/>
    <property type="match status" value="1"/>
</dbReference>
<dbReference type="InterPro" id="IPR050121">
    <property type="entry name" value="Cytochrome_P450_monoxygenase"/>
</dbReference>
<proteinExistence type="inferred from homology"/>
<dbReference type="PRINTS" id="PR00465">
    <property type="entry name" value="EP450IV"/>
</dbReference>
<dbReference type="AlphaFoldDB" id="A0A6G1J7T8"/>
<dbReference type="GO" id="GO:0016705">
    <property type="term" value="F:oxidoreductase activity, acting on paired donors, with incorporation or reduction of molecular oxygen"/>
    <property type="evidence" value="ECO:0007669"/>
    <property type="project" value="InterPro"/>
</dbReference>
<keyword evidence="5 6" id="KW-0349">Heme</keyword>
<organism evidence="8 9">
    <name type="scientific">Lentithecium fluviatile CBS 122367</name>
    <dbReference type="NCBI Taxonomy" id="1168545"/>
    <lineage>
        <taxon>Eukaryota</taxon>
        <taxon>Fungi</taxon>
        <taxon>Dikarya</taxon>
        <taxon>Ascomycota</taxon>
        <taxon>Pezizomycotina</taxon>
        <taxon>Dothideomycetes</taxon>
        <taxon>Pleosporomycetidae</taxon>
        <taxon>Pleosporales</taxon>
        <taxon>Massarineae</taxon>
        <taxon>Lentitheciaceae</taxon>
        <taxon>Lentithecium</taxon>
    </lineage>
</organism>
<dbReference type="PANTHER" id="PTHR24305">
    <property type="entry name" value="CYTOCHROME P450"/>
    <property type="match status" value="1"/>
</dbReference>
<keyword evidence="7" id="KW-0472">Membrane</keyword>
<evidence type="ECO:0000256" key="2">
    <source>
        <dbReference type="ARBA" id="ARBA00010617"/>
    </source>
</evidence>
<keyword evidence="7" id="KW-1133">Transmembrane helix</keyword>
<dbReference type="GO" id="GO:0005506">
    <property type="term" value="F:iron ion binding"/>
    <property type="evidence" value="ECO:0007669"/>
    <property type="project" value="InterPro"/>
</dbReference>
<evidence type="ECO:0000313" key="8">
    <source>
        <dbReference type="EMBL" id="KAF2686295.1"/>
    </source>
</evidence>
<comment type="similarity">
    <text evidence="2 6">Belongs to the cytochrome P450 family.</text>
</comment>
<keyword evidence="6" id="KW-0503">Monooxygenase</keyword>
<keyword evidence="9" id="KW-1185">Reference proteome</keyword>
<keyword evidence="3 5" id="KW-0479">Metal-binding</keyword>
<name>A0A6G1J7T8_9PLEO</name>
<evidence type="ECO:0000256" key="3">
    <source>
        <dbReference type="ARBA" id="ARBA00022723"/>
    </source>
</evidence>
<evidence type="ECO:0000256" key="4">
    <source>
        <dbReference type="ARBA" id="ARBA00023004"/>
    </source>
</evidence>
<dbReference type="PANTHER" id="PTHR24305:SF166">
    <property type="entry name" value="CYTOCHROME P450 12A4, MITOCHONDRIAL-RELATED"/>
    <property type="match status" value="1"/>
</dbReference>
<dbReference type="InterPro" id="IPR017972">
    <property type="entry name" value="Cyt_P450_CS"/>
</dbReference>
<evidence type="ECO:0000256" key="6">
    <source>
        <dbReference type="RuleBase" id="RU000461"/>
    </source>
</evidence>
<evidence type="ECO:0000256" key="7">
    <source>
        <dbReference type="SAM" id="Phobius"/>
    </source>
</evidence>
<dbReference type="Gene3D" id="1.10.630.10">
    <property type="entry name" value="Cytochrome P450"/>
    <property type="match status" value="1"/>
</dbReference>
<dbReference type="InterPro" id="IPR036396">
    <property type="entry name" value="Cyt_P450_sf"/>
</dbReference>
<sequence>MLESLSSGLISLAPYPSLLSYTAVAGFLFLTYAYFVHPFFLSELRAIPPAHPFALTPLWIIYHRYSRLLFSPTAISLRSQALRPIHRAHTKHGPIIRLSPTEISVAGYEAVYRVYVEKGGFAKPDWWATEFMTFGVRNLVSFVGGPGNREHAGRRRDLGGVYAKGFLVNSGTLKDIARVVLERTVRVLESVVDGGDKHGKVEGTGTGTGKGMMDVYTFNGAVNADFASAYLFGTAQSTDFTCEKKARDEYFRHHNAFLNGDQDKSQKWLENLALEKCSHLDVATGLKHATDARVEGAEDAVVYKQLIQRGVHNAHLASELLDHLIAGAEAPRTTLTYLQWELSKNPGLQSRLRAEAQTLIPPSSPSLSADDLRIPDLKALDALPLLSALLTETLRVYTPTPGPQHRVVPPEGTALGGHFVPGGTEVSACFGVLHMNPDVFPEPEAWKPERWLGGGVPEGGDGGTEGGTEEMRRWFWAFNKGARGCVGKDFTVIVMKLIVATMYARYETSVVEDDGMEPSDGFLAHPVGEKLVLKFTRVG</sequence>
<evidence type="ECO:0000256" key="5">
    <source>
        <dbReference type="PIRSR" id="PIRSR602403-1"/>
    </source>
</evidence>
<comment type="cofactor">
    <cofactor evidence="1 5">
        <name>heme</name>
        <dbReference type="ChEBI" id="CHEBI:30413"/>
    </cofactor>
</comment>
<evidence type="ECO:0000313" key="9">
    <source>
        <dbReference type="Proteomes" id="UP000799291"/>
    </source>
</evidence>
<dbReference type="PROSITE" id="PS00086">
    <property type="entry name" value="CYTOCHROME_P450"/>
    <property type="match status" value="1"/>
</dbReference>
<feature type="transmembrane region" description="Helical" evidence="7">
    <location>
        <begin position="12"/>
        <end position="35"/>
    </location>
</feature>
<keyword evidence="6" id="KW-0560">Oxidoreductase</keyword>
<protein>
    <submittedName>
        <fullName evidence="8">Cytochrome P450</fullName>
    </submittedName>
</protein>